<sequence>MNTQRAKDIAESAAMAYVTYEGVPIYIQHVNEDKETARIFPIGNPQFEQEVLLSDLQEHF</sequence>
<dbReference type="GO" id="GO:0030435">
    <property type="term" value="P:sporulation resulting in formation of a cellular spore"/>
    <property type="evidence" value="ECO:0007669"/>
    <property type="project" value="UniProtKB-KW"/>
</dbReference>
<dbReference type="HAMAP" id="MF_00667">
    <property type="entry name" value="SspH"/>
    <property type="match status" value="1"/>
</dbReference>
<dbReference type="InterPro" id="IPR012610">
    <property type="entry name" value="SASP_SspH"/>
</dbReference>
<reference evidence="6" key="1">
    <citation type="submission" date="2016-02" db="EMBL/GenBank/DDBJ databases">
        <authorList>
            <person name="Dunlap C."/>
        </authorList>
    </citation>
    <scope>NUCLEOTIDE SEQUENCE [LARGE SCALE GENOMIC DNA]</scope>
    <source>
        <strain evidence="6">NRRL B-41092</strain>
    </source>
</reference>
<dbReference type="Proteomes" id="UP000075430">
    <property type="component" value="Unassembled WGS sequence"/>
</dbReference>
<name>A0A150FBK0_9BACI</name>
<keyword evidence="3 4" id="KW-0749">Sporulation</keyword>
<dbReference type="Pfam" id="PF08141">
    <property type="entry name" value="SspH"/>
    <property type="match status" value="1"/>
</dbReference>
<dbReference type="NCBIfam" id="TIGR02861">
    <property type="entry name" value="SASP_H"/>
    <property type="match status" value="1"/>
</dbReference>
<comment type="subcellular location">
    <subcellularLocation>
        <location evidence="1 4">Spore core</location>
    </subcellularLocation>
</comment>
<comment type="caution">
    <text evidence="5">The sequence shown here is derived from an EMBL/GenBank/DDBJ whole genome shotgun (WGS) entry which is preliminary data.</text>
</comment>
<dbReference type="STRING" id="1793963.AXI58_08245"/>
<comment type="similarity">
    <text evidence="2 4">Belongs to the SspH family.</text>
</comment>
<evidence type="ECO:0000313" key="6">
    <source>
        <dbReference type="Proteomes" id="UP000075430"/>
    </source>
</evidence>
<evidence type="ECO:0000256" key="1">
    <source>
        <dbReference type="ARBA" id="ARBA00004288"/>
    </source>
</evidence>
<evidence type="ECO:0000256" key="2">
    <source>
        <dbReference type="ARBA" id="ARBA00006573"/>
    </source>
</evidence>
<dbReference type="GO" id="GO:0030436">
    <property type="term" value="P:asexual sporulation"/>
    <property type="evidence" value="ECO:0007669"/>
    <property type="project" value="UniProtKB-UniRule"/>
</dbReference>
<dbReference type="AlphaFoldDB" id="A0A150FBK0"/>
<keyword evidence="6" id="KW-1185">Reference proteome</keyword>
<evidence type="ECO:0000256" key="3">
    <source>
        <dbReference type="ARBA" id="ARBA00022969"/>
    </source>
</evidence>
<dbReference type="GO" id="GO:0042601">
    <property type="term" value="C:endospore-forming forespore"/>
    <property type="evidence" value="ECO:0007669"/>
    <property type="project" value="InterPro"/>
</dbReference>
<accession>A0A150FBK0</accession>
<evidence type="ECO:0000256" key="4">
    <source>
        <dbReference type="HAMAP-Rule" id="MF_00667"/>
    </source>
</evidence>
<gene>
    <name evidence="4" type="primary">sspH</name>
    <name evidence="5" type="ORF">AXI58_08245</name>
</gene>
<dbReference type="OrthoDB" id="1683648at2"/>
<protein>
    <recommendedName>
        <fullName evidence="4">Small, acid-soluble spore protein H</fullName>
        <shortName evidence="4">SASP H</shortName>
    </recommendedName>
</protein>
<organism evidence="5 6">
    <name type="scientific">Bacillus nakamurai</name>
    <dbReference type="NCBI Taxonomy" id="1793963"/>
    <lineage>
        <taxon>Bacteria</taxon>
        <taxon>Bacillati</taxon>
        <taxon>Bacillota</taxon>
        <taxon>Bacilli</taxon>
        <taxon>Bacillales</taxon>
        <taxon>Bacillaceae</taxon>
        <taxon>Bacillus</taxon>
    </lineage>
</organism>
<comment type="induction">
    <text evidence="4">Expressed only in the forespore compartment of sporulating cells.</text>
</comment>
<evidence type="ECO:0000313" key="5">
    <source>
        <dbReference type="EMBL" id="KXZ22748.1"/>
    </source>
</evidence>
<dbReference type="RefSeq" id="WP_061520338.1">
    <property type="nucleotide sequence ID" value="NZ_JAJJBV010000012.1"/>
</dbReference>
<dbReference type="EMBL" id="LSBA01000004">
    <property type="protein sequence ID" value="KXZ22748.1"/>
    <property type="molecule type" value="Genomic_DNA"/>
</dbReference>
<proteinExistence type="evidence at transcript level"/>